<sequence>MSNPWEEISLNDYENHMSLDFVKQLQIMNSIMKEQFEDYPVSTAMVLGVAGGNGLEHVSRDKYRTVYGVDINEDYLRIVSERYAHLSDVLKCLKINLINDADQLPGAQLLIANLLIEYIGYDAFQRVVCKVNPEYVSCLIQINVDDKQWVSDSPYLHAFDGLDEVHHQMDEDSLLTKMQEIGYKDILQARIPLPNGKAFIRMDFQNGKMG</sequence>
<dbReference type="EMBL" id="VTVE01000005">
    <property type="protein sequence ID" value="NEX02771.1"/>
    <property type="molecule type" value="Genomic_DNA"/>
</dbReference>
<accession>A0A6M0LPH8</accession>
<dbReference type="Gene3D" id="3.40.50.150">
    <property type="entry name" value="Vaccinia Virus protein VP39"/>
    <property type="match status" value="1"/>
</dbReference>
<keyword evidence="1" id="KW-0489">Methyltransferase</keyword>
<evidence type="ECO:0000313" key="2">
    <source>
        <dbReference type="Proteomes" id="UP000473091"/>
    </source>
</evidence>
<keyword evidence="1" id="KW-0808">Transferase</keyword>
<organism evidence="1 2">
    <name type="scientific">Pseudobutyrivibrio xylanivorans</name>
    <dbReference type="NCBI Taxonomy" id="185007"/>
    <lineage>
        <taxon>Bacteria</taxon>
        <taxon>Bacillati</taxon>
        <taxon>Bacillota</taxon>
        <taxon>Clostridia</taxon>
        <taxon>Lachnospirales</taxon>
        <taxon>Lachnospiraceae</taxon>
        <taxon>Pseudobutyrivibrio</taxon>
    </lineage>
</organism>
<dbReference type="InterPro" id="IPR029063">
    <property type="entry name" value="SAM-dependent_MTases_sf"/>
</dbReference>
<reference evidence="1 2" key="1">
    <citation type="submission" date="2019-09" db="EMBL/GenBank/DDBJ databases">
        <authorList>
            <person name="Pidcock S.E."/>
            <person name="Huws S.A."/>
        </authorList>
    </citation>
    <scope>NUCLEOTIDE SEQUENCE [LARGE SCALE GENOMIC DNA]</scope>
    <source>
        <strain evidence="1 2">MZ8</strain>
    </source>
</reference>
<protein>
    <submittedName>
        <fullName evidence="1">Class I SAM-dependent methyltransferase</fullName>
    </submittedName>
</protein>
<reference evidence="1 2" key="2">
    <citation type="submission" date="2020-03" db="EMBL/GenBank/DDBJ databases">
        <title>Investigating the evolutionary divergence of the Butyrivibrio group.</title>
        <authorList>
            <person name="Skvortsov T."/>
            <person name="Santos F.G."/>
            <person name="Ting K.S."/>
            <person name="Creevey C.J."/>
        </authorList>
    </citation>
    <scope>NUCLEOTIDE SEQUENCE [LARGE SCALE GENOMIC DNA]</scope>
    <source>
        <strain evidence="1 2">MZ8</strain>
    </source>
</reference>
<dbReference type="RefSeq" id="WP_090154929.1">
    <property type="nucleotide sequence ID" value="NZ_VTVE01000005.1"/>
</dbReference>
<comment type="caution">
    <text evidence="1">The sequence shown here is derived from an EMBL/GenBank/DDBJ whole genome shotgun (WGS) entry which is preliminary data.</text>
</comment>
<gene>
    <name evidence="1" type="ORF">F0Q01_12860</name>
</gene>
<dbReference type="GO" id="GO:0008168">
    <property type="term" value="F:methyltransferase activity"/>
    <property type="evidence" value="ECO:0007669"/>
    <property type="project" value="UniProtKB-KW"/>
</dbReference>
<evidence type="ECO:0000313" key="1">
    <source>
        <dbReference type="EMBL" id="NEX02771.1"/>
    </source>
</evidence>
<name>A0A6M0LPH8_PSEXY</name>
<proteinExistence type="predicted"/>
<dbReference type="AlphaFoldDB" id="A0A6M0LPH8"/>
<dbReference type="Proteomes" id="UP000473091">
    <property type="component" value="Unassembled WGS sequence"/>
</dbReference>
<dbReference type="SUPFAM" id="SSF53335">
    <property type="entry name" value="S-adenosyl-L-methionine-dependent methyltransferases"/>
    <property type="match status" value="1"/>
</dbReference>
<dbReference type="GO" id="GO:0032259">
    <property type="term" value="P:methylation"/>
    <property type="evidence" value="ECO:0007669"/>
    <property type="project" value="UniProtKB-KW"/>
</dbReference>